<comment type="caution">
    <text evidence="2">The sequence shown here is derived from an EMBL/GenBank/DDBJ whole genome shotgun (WGS) entry which is preliminary data.</text>
</comment>
<gene>
    <name evidence="2" type="ORF">MRX98_00355</name>
</gene>
<organism evidence="2 3">
    <name type="scientific">Desulfatitalea alkaliphila</name>
    <dbReference type="NCBI Taxonomy" id="2929485"/>
    <lineage>
        <taxon>Bacteria</taxon>
        <taxon>Pseudomonadati</taxon>
        <taxon>Thermodesulfobacteriota</taxon>
        <taxon>Desulfobacteria</taxon>
        <taxon>Desulfobacterales</taxon>
        <taxon>Desulfosarcinaceae</taxon>
        <taxon>Desulfatitalea</taxon>
    </lineage>
</organism>
<dbReference type="AlphaFoldDB" id="A0AA41UJ51"/>
<reference evidence="2" key="1">
    <citation type="submission" date="2022-04" db="EMBL/GenBank/DDBJ databases">
        <title>Desulfatitalea alkaliphila sp. nov., a novel anaerobic sulfate-reducing bacterium isolated from terrestrial mud volcano, Taman Peninsula, Russia.</title>
        <authorList>
            <person name="Khomyakova M.A."/>
            <person name="Merkel A.Y."/>
            <person name="Slobodkin A.I."/>
        </authorList>
    </citation>
    <scope>NUCLEOTIDE SEQUENCE</scope>
    <source>
        <strain evidence="2">M08but</strain>
    </source>
</reference>
<dbReference type="RefSeq" id="WP_246902036.1">
    <property type="nucleotide sequence ID" value="NZ_JALJRB010000001.1"/>
</dbReference>
<evidence type="ECO:0000256" key="1">
    <source>
        <dbReference type="SAM" id="MobiDB-lite"/>
    </source>
</evidence>
<dbReference type="EMBL" id="JALJRB010000001">
    <property type="protein sequence ID" value="MCJ8499006.1"/>
    <property type="molecule type" value="Genomic_DNA"/>
</dbReference>
<proteinExistence type="predicted"/>
<sequence length="59" mass="6396">MQSIKSTVKARAEKKTASGSGQYGEGIHEAIVDIVKAMKSSMKGGVQGKWLKVKKIFDK</sequence>
<name>A0AA41UJ51_9BACT</name>
<accession>A0AA41UJ51</accession>
<feature type="region of interest" description="Disordered" evidence="1">
    <location>
        <begin position="1"/>
        <end position="22"/>
    </location>
</feature>
<evidence type="ECO:0000313" key="3">
    <source>
        <dbReference type="Proteomes" id="UP001165427"/>
    </source>
</evidence>
<dbReference type="Proteomes" id="UP001165427">
    <property type="component" value="Unassembled WGS sequence"/>
</dbReference>
<protein>
    <submittedName>
        <fullName evidence="2">Uncharacterized protein</fullName>
    </submittedName>
</protein>
<evidence type="ECO:0000313" key="2">
    <source>
        <dbReference type="EMBL" id="MCJ8499006.1"/>
    </source>
</evidence>
<keyword evidence="3" id="KW-1185">Reference proteome</keyword>